<accession>A0ABU6QQ49</accession>
<proteinExistence type="predicted"/>
<name>A0ABU6QQ49_9FABA</name>
<sequence length="189" mass="21983">MEPSVGLIYEGYKEILFHHNITGGALILAHYEGNSHFRLKIVQCNEDDLFPLMVNNCTCYPQNLEVNQHNIRRMYLTSHPPYQLSQPILGIPVMTTADLSNVHRRVKLPIKFSTSNADGVYVVEKVVRHYHLEQFALNLPKELLRVAFFHKPKYITVIDGQSRLFNIRLRIKHKNRKTTVLGRVLRHLC</sequence>
<dbReference type="EMBL" id="JASCZI010001027">
    <property type="protein sequence ID" value="MED6114100.1"/>
    <property type="molecule type" value="Genomic_DNA"/>
</dbReference>
<dbReference type="Proteomes" id="UP001341840">
    <property type="component" value="Unassembled WGS sequence"/>
</dbReference>
<organism evidence="1 2">
    <name type="scientific">Stylosanthes scabra</name>
    <dbReference type="NCBI Taxonomy" id="79078"/>
    <lineage>
        <taxon>Eukaryota</taxon>
        <taxon>Viridiplantae</taxon>
        <taxon>Streptophyta</taxon>
        <taxon>Embryophyta</taxon>
        <taxon>Tracheophyta</taxon>
        <taxon>Spermatophyta</taxon>
        <taxon>Magnoliopsida</taxon>
        <taxon>eudicotyledons</taxon>
        <taxon>Gunneridae</taxon>
        <taxon>Pentapetalae</taxon>
        <taxon>rosids</taxon>
        <taxon>fabids</taxon>
        <taxon>Fabales</taxon>
        <taxon>Fabaceae</taxon>
        <taxon>Papilionoideae</taxon>
        <taxon>50 kb inversion clade</taxon>
        <taxon>dalbergioids sensu lato</taxon>
        <taxon>Dalbergieae</taxon>
        <taxon>Pterocarpus clade</taxon>
        <taxon>Stylosanthes</taxon>
    </lineage>
</organism>
<protein>
    <submittedName>
        <fullName evidence="1">Uncharacterized protein</fullName>
    </submittedName>
</protein>
<keyword evidence="2" id="KW-1185">Reference proteome</keyword>
<evidence type="ECO:0000313" key="1">
    <source>
        <dbReference type="EMBL" id="MED6114100.1"/>
    </source>
</evidence>
<reference evidence="1 2" key="1">
    <citation type="journal article" date="2023" name="Plants (Basel)">
        <title>Bridging the Gap: Combining Genomics and Transcriptomics Approaches to Understand Stylosanthes scabra, an Orphan Legume from the Brazilian Caatinga.</title>
        <authorList>
            <person name="Ferreira-Neto J.R.C."/>
            <person name="da Silva M.D."/>
            <person name="Binneck E."/>
            <person name="de Melo N.F."/>
            <person name="da Silva R.H."/>
            <person name="de Melo A.L.T.M."/>
            <person name="Pandolfi V."/>
            <person name="Bustamante F.O."/>
            <person name="Brasileiro-Vidal A.C."/>
            <person name="Benko-Iseppon A.M."/>
        </authorList>
    </citation>
    <scope>NUCLEOTIDE SEQUENCE [LARGE SCALE GENOMIC DNA]</scope>
    <source>
        <tissue evidence="1">Leaves</tissue>
    </source>
</reference>
<comment type="caution">
    <text evidence="1">The sequence shown here is derived from an EMBL/GenBank/DDBJ whole genome shotgun (WGS) entry which is preliminary data.</text>
</comment>
<gene>
    <name evidence="1" type="ORF">PIB30_077080</name>
</gene>
<evidence type="ECO:0000313" key="2">
    <source>
        <dbReference type="Proteomes" id="UP001341840"/>
    </source>
</evidence>